<dbReference type="SMART" id="SM01084">
    <property type="entry name" value="CKS"/>
    <property type="match status" value="1"/>
</dbReference>
<evidence type="ECO:0000313" key="9">
    <source>
        <dbReference type="RefSeq" id="XP_012878823.1"/>
    </source>
</evidence>
<name>A0A1S3FQI7_DIPOR</name>
<dbReference type="PROSITE" id="PS00945">
    <property type="entry name" value="CKS_2"/>
    <property type="match status" value="1"/>
</dbReference>
<dbReference type="PRINTS" id="PR00296">
    <property type="entry name" value="CYCLINKINASE"/>
</dbReference>
<organism evidence="8 9">
    <name type="scientific">Dipodomys ordii</name>
    <name type="common">Ord's kangaroo rat</name>
    <dbReference type="NCBI Taxonomy" id="10020"/>
    <lineage>
        <taxon>Eukaryota</taxon>
        <taxon>Metazoa</taxon>
        <taxon>Chordata</taxon>
        <taxon>Craniata</taxon>
        <taxon>Vertebrata</taxon>
        <taxon>Euteleostomi</taxon>
        <taxon>Mammalia</taxon>
        <taxon>Eutheria</taxon>
        <taxon>Euarchontoglires</taxon>
        <taxon>Glires</taxon>
        <taxon>Rodentia</taxon>
        <taxon>Castorimorpha</taxon>
        <taxon>Heteromyidae</taxon>
        <taxon>Dipodomyinae</taxon>
        <taxon>Dipodomys</taxon>
    </lineage>
</organism>
<dbReference type="CTD" id="1164"/>
<comment type="function">
    <text evidence="1 6">Binds to the catalytic subunit of the cyclin dependent kinases and is essential for their biological function.</text>
</comment>
<dbReference type="InterPro" id="IPR000789">
    <property type="entry name" value="Cyclin-dep_kinase_reg-sub"/>
</dbReference>
<comment type="subunit">
    <text evidence="3">Forms a homohexamer that can probably bind six kinase subunits.</text>
</comment>
<dbReference type="Gene3D" id="3.30.170.10">
    <property type="entry name" value="Cyclin-dependent kinase, regulatory subunit"/>
    <property type="match status" value="1"/>
</dbReference>
<evidence type="ECO:0000256" key="6">
    <source>
        <dbReference type="RuleBase" id="RU311113"/>
    </source>
</evidence>
<sequence length="164" mass="18503">MSESEQDQPLGGEQRGPKLSFTLSSTSSIKAHHESAIRLAWLRQGGEAVREPEPSGVREGEGDASGRSARPDVVRSPNSGTKVVSANPWGLRPRHSTNAWLSVTRHVMLPRELSKQVPKTHLMSEEEWRRLGVQQSLGWVHYMIHEPEPHILLFRRPLPKEQQK</sequence>
<keyword evidence="8" id="KW-1185">Reference proteome</keyword>
<dbReference type="KEGG" id="dord:105990851"/>
<dbReference type="AlphaFoldDB" id="A0A1S3FQI7"/>
<evidence type="ECO:0000256" key="1">
    <source>
        <dbReference type="ARBA" id="ARBA00002449"/>
    </source>
</evidence>
<dbReference type="Proteomes" id="UP000081671">
    <property type="component" value="Unplaced"/>
</dbReference>
<feature type="region of interest" description="Disordered" evidence="7">
    <location>
        <begin position="46"/>
        <end position="89"/>
    </location>
</feature>
<comment type="similarity">
    <text evidence="2 6">Belongs to the CKS family.</text>
</comment>
<dbReference type="InParanoid" id="A0A1S3FQI7"/>
<dbReference type="InterPro" id="IPR036858">
    <property type="entry name" value="Cyclin-dep_kinase_reg-sub_sf"/>
</dbReference>
<evidence type="ECO:0000256" key="4">
    <source>
        <dbReference type="ARBA" id="ARBA00022618"/>
    </source>
</evidence>
<dbReference type="GO" id="GO:0048144">
    <property type="term" value="P:fibroblast proliferation"/>
    <property type="evidence" value="ECO:0007669"/>
    <property type="project" value="UniProtKB-ARBA"/>
</dbReference>
<keyword evidence="4 6" id="KW-0132">Cell division</keyword>
<feature type="region of interest" description="Disordered" evidence="7">
    <location>
        <begin position="1"/>
        <end position="27"/>
    </location>
</feature>
<evidence type="ECO:0000313" key="8">
    <source>
        <dbReference type="Proteomes" id="UP000081671"/>
    </source>
</evidence>
<evidence type="ECO:0000256" key="2">
    <source>
        <dbReference type="ARBA" id="ARBA00007782"/>
    </source>
</evidence>
<dbReference type="Pfam" id="PF01111">
    <property type="entry name" value="CKS"/>
    <property type="match status" value="1"/>
</dbReference>
<dbReference type="PANTHER" id="PTHR23415">
    <property type="entry name" value="CYCLIN-DEPENDENT KINASES REGULATORY SUBUNIT/60S RIBOSOME SUBUNIT BIOGENESIS PROTEIN NIP7"/>
    <property type="match status" value="1"/>
</dbReference>
<dbReference type="STRING" id="10020.ENSDORP00000025357"/>
<reference evidence="9" key="1">
    <citation type="submission" date="2025-08" db="UniProtKB">
        <authorList>
            <consortium name="RefSeq"/>
        </authorList>
    </citation>
    <scope>IDENTIFICATION</scope>
    <source>
        <tissue evidence="9">Kidney</tissue>
    </source>
</reference>
<proteinExistence type="inferred from homology"/>
<dbReference type="GeneID" id="105990851"/>
<dbReference type="GO" id="GO:0051301">
    <property type="term" value="P:cell division"/>
    <property type="evidence" value="ECO:0007669"/>
    <property type="project" value="UniProtKB-UniRule"/>
</dbReference>
<gene>
    <name evidence="9" type="primary">Cks2</name>
</gene>
<accession>A0A1S3FQI7</accession>
<keyword evidence="5 6" id="KW-0131">Cell cycle</keyword>
<dbReference type="SUPFAM" id="SSF55637">
    <property type="entry name" value="Cell cycle regulatory proteins"/>
    <property type="match status" value="1"/>
</dbReference>
<dbReference type="OrthoDB" id="440676at2759"/>
<evidence type="ECO:0000256" key="3">
    <source>
        <dbReference type="ARBA" id="ARBA00011253"/>
    </source>
</evidence>
<feature type="compositionally biased region" description="Basic and acidic residues" evidence="7">
    <location>
        <begin position="48"/>
        <end position="61"/>
    </location>
</feature>
<evidence type="ECO:0000256" key="7">
    <source>
        <dbReference type="SAM" id="MobiDB-lite"/>
    </source>
</evidence>
<dbReference type="RefSeq" id="XP_012878823.1">
    <property type="nucleotide sequence ID" value="XM_013023369.1"/>
</dbReference>
<dbReference type="FunFam" id="3.30.170.10:FF:000001">
    <property type="entry name" value="Cyclin-dependent kinases regulatory subunit"/>
    <property type="match status" value="1"/>
</dbReference>
<dbReference type="GO" id="GO:0016538">
    <property type="term" value="F:cyclin-dependent protein serine/threonine kinase regulator activity"/>
    <property type="evidence" value="ECO:0007669"/>
    <property type="project" value="InterPro"/>
</dbReference>
<evidence type="ECO:0000256" key="5">
    <source>
        <dbReference type="ARBA" id="ARBA00023306"/>
    </source>
</evidence>
<protein>
    <recommendedName>
        <fullName evidence="6">Cyclin-dependent kinases regulatory subunit</fullName>
    </recommendedName>
</protein>